<evidence type="ECO:0000313" key="8">
    <source>
        <dbReference type="EMBL" id="EMA28520.1"/>
    </source>
</evidence>
<comment type="similarity">
    <text evidence="1">Belongs to the ABC transporter superfamily.</text>
</comment>
<evidence type="ECO:0000256" key="3">
    <source>
        <dbReference type="ARBA" id="ARBA00022741"/>
    </source>
</evidence>
<organism evidence="8 9">
    <name type="scientific">Natronobacterium lacisalsi AJ5</name>
    <dbReference type="NCBI Taxonomy" id="358396"/>
    <lineage>
        <taxon>Archaea</taxon>
        <taxon>Methanobacteriati</taxon>
        <taxon>Methanobacteriota</taxon>
        <taxon>Stenosarchaea group</taxon>
        <taxon>Halobacteria</taxon>
        <taxon>Halobacteriales</taxon>
        <taxon>Natrialbaceae</taxon>
        <taxon>Natronobacterium</taxon>
    </lineage>
</organism>
<reference evidence="7" key="3">
    <citation type="submission" date="2017-01" db="EMBL/GenBank/DDBJ databases">
        <authorList>
            <person name="Mah S.A."/>
            <person name="Swanson W.J."/>
            <person name="Moy G.W."/>
            <person name="Vacquier V.D."/>
        </authorList>
    </citation>
    <scope>NUCLEOTIDE SEQUENCE</scope>
    <source>
        <strain evidence="7">AJ5</strain>
    </source>
</reference>
<dbReference type="KEGG" id="hlc:CHINAEXTREME09320"/>
<keyword evidence="2" id="KW-0813">Transport</keyword>
<feature type="region of interest" description="Disordered" evidence="5">
    <location>
        <begin position="247"/>
        <end position="295"/>
    </location>
</feature>
<dbReference type="PROSITE" id="PS50893">
    <property type="entry name" value="ABC_TRANSPORTER_2"/>
    <property type="match status" value="1"/>
</dbReference>
<protein>
    <submittedName>
        <fullName evidence="7 8">ABC transporter</fullName>
    </submittedName>
</protein>
<dbReference type="InterPro" id="IPR003593">
    <property type="entry name" value="AAA+_ATPase"/>
</dbReference>
<evidence type="ECO:0000256" key="5">
    <source>
        <dbReference type="SAM" id="MobiDB-lite"/>
    </source>
</evidence>
<feature type="compositionally biased region" description="Acidic residues" evidence="5">
    <location>
        <begin position="344"/>
        <end position="358"/>
    </location>
</feature>
<dbReference type="CDD" id="cd03230">
    <property type="entry name" value="ABC_DR_subfamily_A"/>
    <property type="match status" value="1"/>
</dbReference>
<gene>
    <name evidence="8" type="ORF">C445_17886</name>
    <name evidence="7" type="ORF">CHINAEXTREME_09320</name>
</gene>
<dbReference type="PANTHER" id="PTHR42711">
    <property type="entry name" value="ABC TRANSPORTER ATP-BINDING PROTEIN"/>
    <property type="match status" value="1"/>
</dbReference>
<keyword evidence="3" id="KW-0547">Nucleotide-binding</keyword>
<dbReference type="AlphaFoldDB" id="M0L9D4"/>
<evidence type="ECO:0000313" key="7">
    <source>
        <dbReference type="EMBL" id="APW97967.1"/>
    </source>
</evidence>
<dbReference type="InterPro" id="IPR003439">
    <property type="entry name" value="ABC_transporter-like_ATP-bd"/>
</dbReference>
<feature type="region of interest" description="Disordered" evidence="5">
    <location>
        <begin position="342"/>
        <end position="365"/>
    </location>
</feature>
<dbReference type="Proteomes" id="UP000011555">
    <property type="component" value="Unassembled WGS sequence"/>
</dbReference>
<dbReference type="SMART" id="SM00382">
    <property type="entry name" value="AAA"/>
    <property type="match status" value="1"/>
</dbReference>
<dbReference type="Pfam" id="PF00005">
    <property type="entry name" value="ABC_tran"/>
    <property type="match status" value="1"/>
</dbReference>
<dbReference type="GO" id="GO:0016887">
    <property type="term" value="F:ATP hydrolysis activity"/>
    <property type="evidence" value="ECO:0007669"/>
    <property type="project" value="InterPro"/>
</dbReference>
<reference evidence="7 10" key="1">
    <citation type="journal article" date="2011" name="J. Bacteriol.">
        <title>Genome sequence of Halobiforma lacisalsi AJ5, an extremely halophilic archaeon which harbors a bop gene.</title>
        <authorList>
            <person name="Jiang X."/>
            <person name="Wang S."/>
            <person name="Cheng H."/>
            <person name="Huo Y."/>
            <person name="Zhang X."/>
            <person name="Zhu X."/>
            <person name="Han X."/>
            <person name="Ni P."/>
            <person name="Wu M."/>
        </authorList>
    </citation>
    <scope>NUCLEOTIDE SEQUENCE [LARGE SCALE GENOMIC DNA]</scope>
    <source>
        <strain evidence="7 10">AJ5</strain>
    </source>
</reference>
<keyword evidence="9" id="KW-1185">Reference proteome</keyword>
<dbReference type="InterPro" id="IPR027417">
    <property type="entry name" value="P-loop_NTPase"/>
</dbReference>
<feature type="domain" description="ABC transporter" evidence="6">
    <location>
        <begin position="4"/>
        <end position="228"/>
    </location>
</feature>
<dbReference type="EMBL" id="CP019285">
    <property type="protein sequence ID" value="APW97967.1"/>
    <property type="molecule type" value="Genomic_DNA"/>
</dbReference>
<dbReference type="PANTHER" id="PTHR42711:SF5">
    <property type="entry name" value="ABC TRANSPORTER ATP-BINDING PROTEIN NATA"/>
    <property type="match status" value="1"/>
</dbReference>
<evidence type="ECO:0000313" key="10">
    <source>
        <dbReference type="Proteomes" id="UP000186547"/>
    </source>
</evidence>
<dbReference type="EMBL" id="AOLZ01000073">
    <property type="protein sequence ID" value="EMA28520.1"/>
    <property type="molecule type" value="Genomic_DNA"/>
</dbReference>
<dbReference type="eggNOG" id="arCOG00194">
    <property type="taxonomic scope" value="Archaea"/>
</dbReference>
<accession>M0L9D4</accession>
<keyword evidence="4" id="KW-0067">ATP-binding</keyword>
<sequence length="365" mass="39104">MAAIELEGVSKDYGEVLAVDDVSFDVEEGEIFGYLGPNGAGKTTTIRALLGLISPTAGTARVLGREVTDERALIEAKRRIGYLPDSPAFDESVTGREIVDLHARIKGDERSEELLELFEPPLSRKIRDYSHGNVKKLGLVTAFMHDPDLVILDEPTGGLDPLMKQRFAEFLRDEKARGVTVFLSSHILGEVRRLCDRVGIIRNGRLVTVEPVEALLDRSGKVVRLRAAEPIPRSALDLEGVYDLETSLSGGGDASSGPRSGAEPGRAGDGPSDSGVTTEATVEGERRSGSETTAESAAAFTECTFTFTGDVNALLERVREYRLLDLTIEEAPLEDVFLRFYGEGDGDGDGDSDGDGDGDGGGTDA</sequence>
<proteinExistence type="inferred from homology"/>
<evidence type="ECO:0000259" key="6">
    <source>
        <dbReference type="PROSITE" id="PS50893"/>
    </source>
</evidence>
<reference evidence="8 9" key="2">
    <citation type="journal article" date="2014" name="PLoS Genet.">
        <title>Phylogenetically driven sequencing of extremely halophilic archaea reveals strategies for static and dynamic osmo-response.</title>
        <authorList>
            <person name="Becker E.A."/>
            <person name="Seitzer P.M."/>
            <person name="Tritt A."/>
            <person name="Larsen D."/>
            <person name="Krusor M."/>
            <person name="Yao A.I."/>
            <person name="Wu D."/>
            <person name="Madern D."/>
            <person name="Eisen J.A."/>
            <person name="Darling A.E."/>
            <person name="Facciotti M.T."/>
        </authorList>
    </citation>
    <scope>NUCLEOTIDE SEQUENCE [LARGE SCALE GENOMIC DNA]</scope>
    <source>
        <strain evidence="8 9">AJ5</strain>
    </source>
</reference>
<evidence type="ECO:0000256" key="2">
    <source>
        <dbReference type="ARBA" id="ARBA00022448"/>
    </source>
</evidence>
<evidence type="ECO:0000256" key="4">
    <source>
        <dbReference type="ARBA" id="ARBA00022840"/>
    </source>
</evidence>
<dbReference type="Gene3D" id="3.40.50.300">
    <property type="entry name" value="P-loop containing nucleotide triphosphate hydrolases"/>
    <property type="match status" value="1"/>
</dbReference>
<evidence type="ECO:0000256" key="1">
    <source>
        <dbReference type="ARBA" id="ARBA00005417"/>
    </source>
</evidence>
<dbReference type="GO" id="GO:0005524">
    <property type="term" value="F:ATP binding"/>
    <property type="evidence" value="ECO:0007669"/>
    <property type="project" value="UniProtKB-KW"/>
</dbReference>
<dbReference type="SUPFAM" id="SSF52540">
    <property type="entry name" value="P-loop containing nucleoside triphosphate hydrolases"/>
    <property type="match status" value="1"/>
</dbReference>
<dbReference type="PATRIC" id="fig|358396.7.peg.3615"/>
<evidence type="ECO:0000313" key="9">
    <source>
        <dbReference type="Proteomes" id="UP000011555"/>
    </source>
</evidence>
<dbReference type="Proteomes" id="UP000186547">
    <property type="component" value="Chromosome"/>
</dbReference>
<dbReference type="GeneID" id="30921322"/>
<dbReference type="RefSeq" id="WP_007143266.1">
    <property type="nucleotide sequence ID" value="NZ_AOLZ01000073.1"/>
</dbReference>
<dbReference type="InterPro" id="IPR050763">
    <property type="entry name" value="ABC_transporter_ATP-binding"/>
</dbReference>
<name>M0L9D4_NATLA</name>
<dbReference type="STRING" id="358396.CHINAEXTREME_09320"/>